<evidence type="ECO:0000256" key="1">
    <source>
        <dbReference type="SAM" id="SignalP"/>
    </source>
</evidence>
<reference evidence="3" key="4">
    <citation type="journal article" date="2015" name="G3 (Bethesda)">
        <title>Genome sequences of three phytopathogenic species of the Magnaporthaceae family of fungi.</title>
        <authorList>
            <person name="Okagaki L.H."/>
            <person name="Nunes C.C."/>
            <person name="Sailsbery J."/>
            <person name="Clay B."/>
            <person name="Brown D."/>
            <person name="John T."/>
            <person name="Oh Y."/>
            <person name="Young N."/>
            <person name="Fitzgerald M."/>
            <person name="Haas B.J."/>
            <person name="Zeng Q."/>
            <person name="Young S."/>
            <person name="Adiconis X."/>
            <person name="Fan L."/>
            <person name="Levin J.Z."/>
            <person name="Mitchell T.K."/>
            <person name="Okubara P.A."/>
            <person name="Farman M.L."/>
            <person name="Kohn L.M."/>
            <person name="Birren B."/>
            <person name="Ma L.-J."/>
            <person name="Dean R.A."/>
        </authorList>
    </citation>
    <scope>NUCLEOTIDE SEQUENCE</scope>
    <source>
        <strain evidence="3">ATCC 64411 / 73-15</strain>
    </source>
</reference>
<reference evidence="2" key="2">
    <citation type="submission" date="2010-05" db="EMBL/GenBank/DDBJ databases">
        <title>The Genome Sequence of Magnaporthe poae strain ATCC 64411.</title>
        <authorList>
            <consortium name="The Broad Institute Genome Sequencing Platform"/>
            <consortium name="Broad Institute Genome Sequencing Center for Infectious Disease"/>
            <person name="Ma L.-J."/>
            <person name="Dead R."/>
            <person name="Young S."/>
            <person name="Zeng Q."/>
            <person name="Koehrsen M."/>
            <person name="Alvarado L."/>
            <person name="Berlin A."/>
            <person name="Chapman S.B."/>
            <person name="Chen Z."/>
            <person name="Freedman E."/>
            <person name="Gellesch M."/>
            <person name="Goldberg J."/>
            <person name="Griggs A."/>
            <person name="Gujja S."/>
            <person name="Heilman E.R."/>
            <person name="Heiman D."/>
            <person name="Hepburn T."/>
            <person name="Howarth C."/>
            <person name="Jen D."/>
            <person name="Larson L."/>
            <person name="Mehta T."/>
            <person name="Neiman D."/>
            <person name="Pearson M."/>
            <person name="Roberts A."/>
            <person name="Saif S."/>
            <person name="Shea T."/>
            <person name="Shenoy N."/>
            <person name="Sisk P."/>
            <person name="Stolte C."/>
            <person name="Sykes S."/>
            <person name="Walk T."/>
            <person name="White J."/>
            <person name="Yandava C."/>
            <person name="Haas B."/>
            <person name="Nusbaum C."/>
            <person name="Birren B."/>
        </authorList>
    </citation>
    <scope>NUCLEOTIDE SEQUENCE</scope>
    <source>
        <strain evidence="2">ATCC 64411</strain>
    </source>
</reference>
<reference evidence="4" key="1">
    <citation type="submission" date="2010-05" db="EMBL/GenBank/DDBJ databases">
        <title>The genome sequence of Magnaporthe poae strain ATCC 64411.</title>
        <authorList>
            <person name="Ma L.-J."/>
            <person name="Dead R."/>
            <person name="Young S."/>
            <person name="Zeng Q."/>
            <person name="Koehrsen M."/>
            <person name="Alvarado L."/>
            <person name="Berlin A."/>
            <person name="Chapman S.B."/>
            <person name="Chen Z."/>
            <person name="Freedman E."/>
            <person name="Gellesch M."/>
            <person name="Goldberg J."/>
            <person name="Griggs A."/>
            <person name="Gujja S."/>
            <person name="Heilman E.R."/>
            <person name="Heiman D."/>
            <person name="Hepburn T."/>
            <person name="Howarth C."/>
            <person name="Jen D."/>
            <person name="Larson L."/>
            <person name="Mehta T."/>
            <person name="Neiman D."/>
            <person name="Pearson M."/>
            <person name="Roberts A."/>
            <person name="Saif S."/>
            <person name="Shea T."/>
            <person name="Shenoy N."/>
            <person name="Sisk P."/>
            <person name="Stolte C."/>
            <person name="Sykes S."/>
            <person name="Walk T."/>
            <person name="White J."/>
            <person name="Yandava C."/>
            <person name="Haas B."/>
            <person name="Nusbaum C."/>
            <person name="Birren B."/>
        </authorList>
    </citation>
    <scope>NUCLEOTIDE SEQUENCE [LARGE SCALE GENOMIC DNA]</scope>
    <source>
        <strain evidence="4">ATCC 64411 / 73-15</strain>
    </source>
</reference>
<evidence type="ECO:0000313" key="2">
    <source>
        <dbReference type="EMBL" id="KLU92217.1"/>
    </source>
</evidence>
<feature type="chain" id="PRO_5009386033" evidence="1">
    <location>
        <begin position="19"/>
        <end position="106"/>
    </location>
</feature>
<gene>
    <name evidence="2" type="ORF">MAPG_11163</name>
</gene>
<reference evidence="2" key="3">
    <citation type="submission" date="2011-03" db="EMBL/GenBank/DDBJ databases">
        <title>Annotation of Magnaporthe poae ATCC 64411.</title>
        <authorList>
            <person name="Ma L.-J."/>
            <person name="Dead R."/>
            <person name="Young S.K."/>
            <person name="Zeng Q."/>
            <person name="Gargeya S."/>
            <person name="Fitzgerald M."/>
            <person name="Haas B."/>
            <person name="Abouelleil A."/>
            <person name="Alvarado L."/>
            <person name="Arachchi H.M."/>
            <person name="Berlin A."/>
            <person name="Brown A."/>
            <person name="Chapman S.B."/>
            <person name="Chen Z."/>
            <person name="Dunbar C."/>
            <person name="Freedman E."/>
            <person name="Gearin G."/>
            <person name="Gellesch M."/>
            <person name="Goldberg J."/>
            <person name="Griggs A."/>
            <person name="Gujja S."/>
            <person name="Heiman D."/>
            <person name="Howarth C."/>
            <person name="Larson L."/>
            <person name="Lui A."/>
            <person name="MacDonald P.J.P."/>
            <person name="Mehta T."/>
            <person name="Montmayeur A."/>
            <person name="Murphy C."/>
            <person name="Neiman D."/>
            <person name="Pearson M."/>
            <person name="Priest M."/>
            <person name="Roberts A."/>
            <person name="Saif S."/>
            <person name="Shea T."/>
            <person name="Shenoy N."/>
            <person name="Sisk P."/>
            <person name="Stolte C."/>
            <person name="Sykes S."/>
            <person name="Yandava C."/>
            <person name="Wortman J."/>
            <person name="Nusbaum C."/>
            <person name="Birren B."/>
        </authorList>
    </citation>
    <scope>NUCLEOTIDE SEQUENCE</scope>
    <source>
        <strain evidence="2">ATCC 64411</strain>
    </source>
</reference>
<keyword evidence="4" id="KW-1185">Reference proteome</keyword>
<dbReference type="EMBL" id="GL876979">
    <property type="protein sequence ID" value="KLU92217.1"/>
    <property type="molecule type" value="Genomic_DNA"/>
</dbReference>
<name>A0A0C4EEJ0_MAGP6</name>
<accession>A0A0C4EEJ0</accession>
<proteinExistence type="predicted"/>
<reference evidence="3" key="5">
    <citation type="submission" date="2015-06" db="UniProtKB">
        <authorList>
            <consortium name="EnsemblFungi"/>
        </authorList>
    </citation>
    <scope>IDENTIFICATION</scope>
    <source>
        <strain evidence="3">ATCC 64411</strain>
    </source>
</reference>
<feature type="signal peptide" evidence="1">
    <location>
        <begin position="1"/>
        <end position="18"/>
    </location>
</feature>
<protein>
    <submittedName>
        <fullName evidence="2 3">Uncharacterized protein</fullName>
    </submittedName>
</protein>
<dbReference type="AlphaFoldDB" id="A0A0C4EEJ0"/>
<dbReference type="EnsemblFungi" id="MAPG_11163T0">
    <property type="protein sequence ID" value="MAPG_11163T0"/>
    <property type="gene ID" value="MAPG_11163"/>
</dbReference>
<evidence type="ECO:0000313" key="3">
    <source>
        <dbReference type="EnsemblFungi" id="MAPG_11163T0"/>
    </source>
</evidence>
<evidence type="ECO:0000313" key="4">
    <source>
        <dbReference type="Proteomes" id="UP000011715"/>
    </source>
</evidence>
<dbReference type="Proteomes" id="UP000011715">
    <property type="component" value="Unassembled WGS sequence"/>
</dbReference>
<sequence length="106" mass="11696">MSLKAAILFLLLPLVAYGTPIPHTNERRNHEAQAIGAADGKDTTAIMAAAAHEERECNERAGYRWDKDNRKCLRSRPPGYRVAALQQKGPSSLDLSWLNEVSPIGK</sequence>
<organism evidence="3 4">
    <name type="scientific">Magnaporthiopsis poae (strain ATCC 64411 / 73-15)</name>
    <name type="common">Kentucky bluegrass fungus</name>
    <name type="synonym">Magnaporthe poae</name>
    <dbReference type="NCBI Taxonomy" id="644358"/>
    <lineage>
        <taxon>Eukaryota</taxon>
        <taxon>Fungi</taxon>
        <taxon>Dikarya</taxon>
        <taxon>Ascomycota</taxon>
        <taxon>Pezizomycotina</taxon>
        <taxon>Sordariomycetes</taxon>
        <taxon>Sordariomycetidae</taxon>
        <taxon>Magnaporthales</taxon>
        <taxon>Magnaporthaceae</taxon>
        <taxon>Magnaporthiopsis</taxon>
    </lineage>
</organism>
<dbReference type="EMBL" id="ADBL01002745">
    <property type="status" value="NOT_ANNOTATED_CDS"/>
    <property type="molecule type" value="Genomic_DNA"/>
</dbReference>
<keyword evidence="1" id="KW-0732">Signal</keyword>
<dbReference type="VEuPathDB" id="FungiDB:MAPG_11163"/>